<evidence type="ECO:0000313" key="15">
    <source>
        <dbReference type="Proteomes" id="UP000494206"/>
    </source>
</evidence>
<dbReference type="GO" id="GO:0046872">
    <property type="term" value="F:metal ion binding"/>
    <property type="evidence" value="ECO:0007669"/>
    <property type="project" value="UniProtKB-KW"/>
</dbReference>
<name>A0A8S1FCX9_9PELO</name>
<comment type="caution">
    <text evidence="14">The sequence shown here is derived from an EMBL/GenBank/DDBJ whole genome shotgun (WGS) entry which is preliminary data.</text>
</comment>
<keyword evidence="3" id="KW-0963">Cytoplasm</keyword>
<evidence type="ECO:0000313" key="14">
    <source>
        <dbReference type="EMBL" id="CAB3408861.1"/>
    </source>
</evidence>
<keyword evidence="8" id="KW-0464">Manganese</keyword>
<comment type="subcellular location">
    <subcellularLocation>
        <location evidence="2">Cytoplasm</location>
    </subcellularLocation>
</comment>
<evidence type="ECO:0000256" key="13">
    <source>
        <dbReference type="ARBA" id="ARBA00057883"/>
    </source>
</evidence>
<dbReference type="FunFam" id="3.90.550.10:FF:000092">
    <property type="entry name" value="Glycogenin 2"/>
    <property type="match status" value="1"/>
</dbReference>
<dbReference type="GO" id="GO:0005737">
    <property type="term" value="C:cytoplasm"/>
    <property type="evidence" value="ECO:0007669"/>
    <property type="project" value="UniProtKB-SubCell"/>
</dbReference>
<evidence type="ECO:0000256" key="2">
    <source>
        <dbReference type="ARBA" id="ARBA00004496"/>
    </source>
</evidence>
<dbReference type="InterPro" id="IPR050587">
    <property type="entry name" value="GNT1/Glycosyltrans_8"/>
</dbReference>
<proteinExistence type="inferred from homology"/>
<evidence type="ECO:0000256" key="11">
    <source>
        <dbReference type="ARBA" id="ARBA00050886"/>
    </source>
</evidence>
<dbReference type="EMBL" id="CADEPM010000007">
    <property type="protein sequence ID" value="CAB3408861.1"/>
    <property type="molecule type" value="Genomic_DNA"/>
</dbReference>
<protein>
    <recommendedName>
        <fullName evidence="10">glycogenin glucosyltransferase</fullName>
        <ecNumber evidence="10">2.4.1.186</ecNumber>
    </recommendedName>
</protein>
<evidence type="ECO:0000256" key="10">
    <source>
        <dbReference type="ARBA" id="ARBA00038934"/>
    </source>
</evidence>
<dbReference type="AlphaFoldDB" id="A0A8S1FCX9"/>
<dbReference type="CDD" id="cd02537">
    <property type="entry name" value="GT8_Glycogenin"/>
    <property type="match status" value="1"/>
</dbReference>
<comment type="catalytic activity">
    <reaction evidence="11">
        <text>[1,4-alpha-D-glucosyl](n)-L-tyrosyl-[glycogenin] + UDP-alpha-D-glucose = [1,4-alpha-D-glucosyl](n+1)-L-tyrosyl-[glycogenin] + UDP + H(+)</text>
        <dbReference type="Rhea" id="RHEA:56560"/>
        <dbReference type="Rhea" id="RHEA-COMP:14606"/>
        <dbReference type="Rhea" id="RHEA-COMP:14607"/>
        <dbReference type="ChEBI" id="CHEBI:15378"/>
        <dbReference type="ChEBI" id="CHEBI:58223"/>
        <dbReference type="ChEBI" id="CHEBI:58885"/>
        <dbReference type="ChEBI" id="CHEBI:140574"/>
        <dbReference type="EC" id="2.4.1.186"/>
    </reaction>
</comment>
<evidence type="ECO:0000256" key="3">
    <source>
        <dbReference type="ARBA" id="ARBA00022490"/>
    </source>
</evidence>
<dbReference type="InterPro" id="IPR029044">
    <property type="entry name" value="Nucleotide-diphossugar_trans"/>
</dbReference>
<evidence type="ECO:0000256" key="12">
    <source>
        <dbReference type="ARBA" id="ARBA00052293"/>
    </source>
</evidence>
<comment type="similarity">
    <text evidence="9">Belongs to the glycosyltransferase 8 family. Glycogenin subfamily.</text>
</comment>
<evidence type="ECO:0000256" key="5">
    <source>
        <dbReference type="ARBA" id="ARBA00022723"/>
    </source>
</evidence>
<keyword evidence="15" id="KW-1185">Reference proteome</keyword>
<evidence type="ECO:0000256" key="1">
    <source>
        <dbReference type="ARBA" id="ARBA00001936"/>
    </source>
</evidence>
<accession>A0A8S1FCX9</accession>
<keyword evidence="5" id="KW-0479">Metal-binding</keyword>
<dbReference type="PANTHER" id="PTHR11183">
    <property type="entry name" value="GLYCOGENIN SUBFAMILY MEMBER"/>
    <property type="match status" value="1"/>
</dbReference>
<dbReference type="GO" id="GO:0005978">
    <property type="term" value="P:glycogen biosynthetic process"/>
    <property type="evidence" value="ECO:0007669"/>
    <property type="project" value="UniProtKB-KW"/>
</dbReference>
<dbReference type="InterPro" id="IPR002495">
    <property type="entry name" value="Glyco_trans_8"/>
</dbReference>
<dbReference type="Proteomes" id="UP000494206">
    <property type="component" value="Unassembled WGS sequence"/>
</dbReference>
<dbReference type="SUPFAM" id="SSF53448">
    <property type="entry name" value="Nucleotide-diphospho-sugar transferases"/>
    <property type="match status" value="1"/>
</dbReference>
<keyword evidence="7" id="KW-0325">Glycoprotein</keyword>
<comment type="cofactor">
    <cofactor evidence="1">
        <name>Mn(2+)</name>
        <dbReference type="ChEBI" id="CHEBI:29035"/>
    </cofactor>
</comment>
<keyword evidence="4" id="KW-0808">Transferase</keyword>
<evidence type="ECO:0000256" key="9">
    <source>
        <dbReference type="ARBA" id="ARBA00038162"/>
    </source>
</evidence>
<evidence type="ECO:0000256" key="8">
    <source>
        <dbReference type="ARBA" id="ARBA00023211"/>
    </source>
</evidence>
<sequence>MSEAWITLATNDSYANGALTLHQSLIESKTTRRIHCLITNDVSPSVREQLEAKFDVVTLVDVFDSRDSVNLELIGRPDLGVTFTKLHCWRLTQYTKAVFLDADTMVLQNSDELFSHPDFSAVADIGWPDMFNSGVFVFSPSLETYKALVALAVSKGSFDGGDQGLLNEYYSNWRDLPSAHRLPFIYNMTAGAFYSYAAAFKRFGPATKIVHFIGATKPWSSGSDTIHQHQHYRQWHQFSEKAHAPFTAPHEQFDDKNARREAWEAGNPDYLGKDAFANIKKALDKSLE</sequence>
<evidence type="ECO:0000256" key="7">
    <source>
        <dbReference type="ARBA" id="ARBA00023180"/>
    </source>
</evidence>
<organism evidence="14 15">
    <name type="scientific">Caenorhabditis bovis</name>
    <dbReference type="NCBI Taxonomy" id="2654633"/>
    <lineage>
        <taxon>Eukaryota</taxon>
        <taxon>Metazoa</taxon>
        <taxon>Ecdysozoa</taxon>
        <taxon>Nematoda</taxon>
        <taxon>Chromadorea</taxon>
        <taxon>Rhabditida</taxon>
        <taxon>Rhabditina</taxon>
        <taxon>Rhabditomorpha</taxon>
        <taxon>Rhabditoidea</taxon>
        <taxon>Rhabditidae</taxon>
        <taxon>Peloderinae</taxon>
        <taxon>Caenorhabditis</taxon>
    </lineage>
</organism>
<keyword evidence="6" id="KW-0320">Glycogen biosynthesis</keyword>
<gene>
    <name evidence="14" type="ORF">CBOVIS_LOCUS10589</name>
</gene>
<dbReference type="GO" id="GO:0008466">
    <property type="term" value="F:glycogenin glucosyltransferase activity"/>
    <property type="evidence" value="ECO:0007669"/>
    <property type="project" value="UniProtKB-EC"/>
</dbReference>
<dbReference type="EC" id="2.4.1.186" evidence="10"/>
<dbReference type="Gene3D" id="3.90.550.10">
    <property type="entry name" value="Spore Coat Polysaccharide Biosynthesis Protein SpsA, Chain A"/>
    <property type="match status" value="1"/>
</dbReference>
<dbReference type="OrthoDB" id="2014201at2759"/>
<reference evidence="14 15" key="1">
    <citation type="submission" date="2020-04" db="EMBL/GenBank/DDBJ databases">
        <authorList>
            <person name="Laetsch R D."/>
            <person name="Stevens L."/>
            <person name="Kumar S."/>
            <person name="Blaxter L. M."/>
        </authorList>
    </citation>
    <scope>NUCLEOTIDE SEQUENCE [LARGE SCALE GENOMIC DNA]</scope>
</reference>
<comment type="function">
    <text evidence="13">Self-glucosylating initiator of glycogen synthesis. It catalyzes the formation of a short alpha (1,4)-glucosyl chain covalently attached via a glucose 1-O-tyrosyl linkage to internal tyrosine residues and these chains act as primers for the elongation reaction catalyzed by glycogen synthase.</text>
</comment>
<dbReference type="Pfam" id="PF01501">
    <property type="entry name" value="Glyco_transf_8"/>
    <property type="match status" value="1"/>
</dbReference>
<evidence type="ECO:0000256" key="4">
    <source>
        <dbReference type="ARBA" id="ARBA00022679"/>
    </source>
</evidence>
<comment type="catalytic activity">
    <reaction evidence="12">
        <text>L-tyrosyl-[glycogenin] + UDP-alpha-D-glucose = alpha-D-glucosyl-L-tyrosyl-[glycogenin] + UDP + H(+)</text>
        <dbReference type="Rhea" id="RHEA:23360"/>
        <dbReference type="Rhea" id="RHEA-COMP:14604"/>
        <dbReference type="Rhea" id="RHEA-COMP:14605"/>
        <dbReference type="ChEBI" id="CHEBI:15378"/>
        <dbReference type="ChEBI" id="CHEBI:46858"/>
        <dbReference type="ChEBI" id="CHEBI:58223"/>
        <dbReference type="ChEBI" id="CHEBI:58885"/>
        <dbReference type="ChEBI" id="CHEBI:140573"/>
        <dbReference type="EC" id="2.4.1.186"/>
    </reaction>
</comment>
<evidence type="ECO:0000256" key="6">
    <source>
        <dbReference type="ARBA" id="ARBA00023056"/>
    </source>
</evidence>